<organism evidence="1 2">
    <name type="scientific">Shewanella violacea (strain JCM 10179 / CIP 106290 / LMG 19151 / DSS12)</name>
    <dbReference type="NCBI Taxonomy" id="637905"/>
    <lineage>
        <taxon>Bacteria</taxon>
        <taxon>Pseudomonadati</taxon>
        <taxon>Pseudomonadota</taxon>
        <taxon>Gammaproteobacteria</taxon>
        <taxon>Alteromonadales</taxon>
        <taxon>Shewanellaceae</taxon>
        <taxon>Shewanella</taxon>
    </lineage>
</organism>
<sequence length="31" mass="3677">MNQAKSPAHWLAREEINSYQACLDLKIRFQD</sequence>
<dbReference type="AlphaFoldDB" id="D4ZJ17"/>
<dbReference type="Proteomes" id="UP000002350">
    <property type="component" value="Chromosome"/>
</dbReference>
<gene>
    <name evidence="1" type="ordered locus">SVI_1695</name>
</gene>
<protein>
    <submittedName>
        <fullName evidence="1">Uncharacterized protein</fullName>
    </submittedName>
</protein>
<proteinExistence type="predicted"/>
<name>D4ZJ17_SHEVD</name>
<reference evidence="2" key="1">
    <citation type="journal article" date="2010" name="Mol. Biosyst.">
        <title>Complete genome sequence and comparative analysis of Shewanella violacea, a psychrophilic and piezophilic bacterium from deep sea floor sediments.</title>
        <authorList>
            <person name="Aono E."/>
            <person name="Baba T."/>
            <person name="Ara T."/>
            <person name="Nishi T."/>
            <person name="Nakamichi T."/>
            <person name="Inamoto E."/>
            <person name="Toyonaga H."/>
            <person name="Hasegawa M."/>
            <person name="Takai Y."/>
            <person name="Okumura Y."/>
            <person name="Baba M."/>
            <person name="Tomita M."/>
            <person name="Kato C."/>
            <person name="Oshima T."/>
            <person name="Nakasone K."/>
            <person name="Mori H."/>
        </authorList>
    </citation>
    <scope>NUCLEOTIDE SEQUENCE [LARGE SCALE GENOMIC DNA]</scope>
    <source>
        <strain evidence="2">JCM 10179 / CIP 106290 / LMG 19151 / DSS12</strain>
    </source>
</reference>
<dbReference type="KEGG" id="svo:SVI_1695"/>
<dbReference type="HOGENOM" id="CLU_3398437_0_0_6"/>
<keyword evidence="2" id="KW-1185">Reference proteome</keyword>
<evidence type="ECO:0000313" key="2">
    <source>
        <dbReference type="Proteomes" id="UP000002350"/>
    </source>
</evidence>
<evidence type="ECO:0000313" key="1">
    <source>
        <dbReference type="EMBL" id="BAJ01666.1"/>
    </source>
</evidence>
<dbReference type="EMBL" id="AP011177">
    <property type="protein sequence ID" value="BAJ01666.1"/>
    <property type="molecule type" value="Genomic_DNA"/>
</dbReference>
<accession>D4ZJ17</accession>